<protein>
    <recommendedName>
        <fullName evidence="1">UspA domain-containing protein</fullName>
    </recommendedName>
</protein>
<evidence type="ECO:0000259" key="1">
    <source>
        <dbReference type="Pfam" id="PF00582"/>
    </source>
</evidence>
<dbReference type="RefSeq" id="WP_373312065.1">
    <property type="nucleotide sequence ID" value="NZ_BMSX01000012.1"/>
</dbReference>
<gene>
    <name evidence="2" type="ORF">GCM10010251_49260</name>
</gene>
<dbReference type="InterPro" id="IPR014729">
    <property type="entry name" value="Rossmann-like_a/b/a_fold"/>
</dbReference>
<evidence type="ECO:0000313" key="2">
    <source>
        <dbReference type="EMBL" id="GGR27498.1"/>
    </source>
</evidence>
<sequence>MLQAGLVVVGRRVHRPVLGLRIGPVTHAVRHHAAAPVALVPNG</sequence>
<name>A0A918FBC1_9ACTN</name>
<proteinExistence type="predicted"/>
<evidence type="ECO:0000313" key="3">
    <source>
        <dbReference type="Proteomes" id="UP000658320"/>
    </source>
</evidence>
<organism evidence="2 3">
    <name type="scientific">Streptomyces aurantiogriseus</name>
    <dbReference type="NCBI Taxonomy" id="66870"/>
    <lineage>
        <taxon>Bacteria</taxon>
        <taxon>Bacillati</taxon>
        <taxon>Actinomycetota</taxon>
        <taxon>Actinomycetes</taxon>
        <taxon>Kitasatosporales</taxon>
        <taxon>Streptomycetaceae</taxon>
        <taxon>Streptomyces</taxon>
    </lineage>
</organism>
<dbReference type="Pfam" id="PF00582">
    <property type="entry name" value="Usp"/>
    <property type="match status" value="1"/>
</dbReference>
<keyword evidence="3" id="KW-1185">Reference proteome</keyword>
<dbReference type="EMBL" id="BMSX01000012">
    <property type="protein sequence ID" value="GGR27498.1"/>
    <property type="molecule type" value="Genomic_DNA"/>
</dbReference>
<dbReference type="Proteomes" id="UP000658320">
    <property type="component" value="Unassembled WGS sequence"/>
</dbReference>
<reference evidence="2" key="2">
    <citation type="submission" date="2020-09" db="EMBL/GenBank/DDBJ databases">
        <authorList>
            <person name="Sun Q."/>
            <person name="Ohkuma M."/>
        </authorList>
    </citation>
    <scope>NUCLEOTIDE SEQUENCE</scope>
    <source>
        <strain evidence="2">JCM 4346</strain>
    </source>
</reference>
<feature type="domain" description="UspA" evidence="1">
    <location>
        <begin position="3"/>
        <end position="41"/>
    </location>
</feature>
<dbReference type="InterPro" id="IPR006016">
    <property type="entry name" value="UspA"/>
</dbReference>
<reference evidence="2" key="1">
    <citation type="journal article" date="2014" name="Int. J. Syst. Evol. Microbiol.">
        <title>Complete genome sequence of Corynebacterium casei LMG S-19264T (=DSM 44701T), isolated from a smear-ripened cheese.</title>
        <authorList>
            <consortium name="US DOE Joint Genome Institute (JGI-PGF)"/>
            <person name="Walter F."/>
            <person name="Albersmeier A."/>
            <person name="Kalinowski J."/>
            <person name="Ruckert C."/>
        </authorList>
    </citation>
    <scope>NUCLEOTIDE SEQUENCE</scope>
    <source>
        <strain evidence="2">JCM 4346</strain>
    </source>
</reference>
<comment type="caution">
    <text evidence="2">The sequence shown here is derived from an EMBL/GenBank/DDBJ whole genome shotgun (WGS) entry which is preliminary data.</text>
</comment>
<dbReference type="SUPFAM" id="SSF52402">
    <property type="entry name" value="Adenine nucleotide alpha hydrolases-like"/>
    <property type="match status" value="1"/>
</dbReference>
<dbReference type="Gene3D" id="3.40.50.620">
    <property type="entry name" value="HUPs"/>
    <property type="match status" value="1"/>
</dbReference>
<accession>A0A918FBC1</accession>
<dbReference type="AlphaFoldDB" id="A0A918FBC1"/>